<dbReference type="Gene3D" id="3.40.50.200">
    <property type="entry name" value="Peptidase S8/S53 domain"/>
    <property type="match status" value="2"/>
</dbReference>
<comment type="caution">
    <text evidence="10">The sequence shown here is derived from an EMBL/GenBank/DDBJ whole genome shotgun (WGS) entry which is preliminary data.</text>
</comment>
<dbReference type="GO" id="GO:0004252">
    <property type="term" value="F:serine-type endopeptidase activity"/>
    <property type="evidence" value="ECO:0007669"/>
    <property type="project" value="InterPro"/>
</dbReference>
<protein>
    <recommendedName>
        <fullName evidence="8">Peptidase S8/S53 domain-containing protein</fullName>
    </recommendedName>
</protein>
<dbReference type="PANTHER" id="PTHR42884">
    <property type="entry name" value="PROPROTEIN CONVERTASE SUBTILISIN/KEXIN-RELATED"/>
    <property type="match status" value="1"/>
</dbReference>
<proteinExistence type="inferred from homology"/>
<dbReference type="AlphaFoldDB" id="A0A818RFP2"/>
<evidence type="ECO:0000256" key="3">
    <source>
        <dbReference type="ARBA" id="ARBA00022801"/>
    </source>
</evidence>
<dbReference type="InterPro" id="IPR015500">
    <property type="entry name" value="Peptidase_S8_subtilisin-rel"/>
</dbReference>
<dbReference type="SUPFAM" id="SSF52743">
    <property type="entry name" value="Subtilisin-like"/>
    <property type="match status" value="1"/>
</dbReference>
<dbReference type="Proteomes" id="UP000663860">
    <property type="component" value="Unassembled WGS sequence"/>
</dbReference>
<comment type="caution">
    <text evidence="5">Lacks conserved residue(s) required for the propagation of feature annotation.</text>
</comment>
<comment type="similarity">
    <text evidence="1">Belongs to the peptidase S8 family. Furin subfamily.</text>
</comment>
<keyword evidence="2 6" id="KW-0645">Protease</keyword>
<evidence type="ECO:0000256" key="7">
    <source>
        <dbReference type="SAM" id="MobiDB-lite"/>
    </source>
</evidence>
<evidence type="ECO:0000256" key="6">
    <source>
        <dbReference type="RuleBase" id="RU003355"/>
    </source>
</evidence>
<dbReference type="CDD" id="cd04059">
    <property type="entry name" value="Peptidases_S8_Protein_convertases_Kexins_Furin-like"/>
    <property type="match status" value="1"/>
</dbReference>
<accession>A0A818RFP2</accession>
<evidence type="ECO:0000256" key="1">
    <source>
        <dbReference type="ARBA" id="ARBA00005325"/>
    </source>
</evidence>
<dbReference type="EMBL" id="CAJOBB010000342">
    <property type="protein sequence ID" value="CAF3656126.1"/>
    <property type="molecule type" value="Genomic_DNA"/>
</dbReference>
<organism evidence="10 11">
    <name type="scientific">Adineta steineri</name>
    <dbReference type="NCBI Taxonomy" id="433720"/>
    <lineage>
        <taxon>Eukaryota</taxon>
        <taxon>Metazoa</taxon>
        <taxon>Spiralia</taxon>
        <taxon>Gnathifera</taxon>
        <taxon>Rotifera</taxon>
        <taxon>Eurotatoria</taxon>
        <taxon>Bdelloidea</taxon>
        <taxon>Adinetida</taxon>
        <taxon>Adinetidae</taxon>
        <taxon>Adineta</taxon>
    </lineage>
</organism>
<evidence type="ECO:0000313" key="10">
    <source>
        <dbReference type="EMBL" id="CAF3656126.1"/>
    </source>
</evidence>
<sequence length="225" mass="23782">MGYTGRGVVVSIVDDGLETDHPDLKDNYDPQASHDVNDNDRDPTPRYESTNENKGPDDTGTVVDGPGRLTRKALQQGAVQGRHGKGSIFVWASGNGGLKGDSCACDGYVNSIYTVAVSAITEKGEKPWYLEECSATLASVYSSGSSGERSISTTDLNHGCTDSHTGTSAAAPLAAGIYALILEANPALTWRDVMHITVLTARPNAISANTDRIRNAAGFYGKCQL</sequence>
<evidence type="ECO:0000259" key="8">
    <source>
        <dbReference type="Pfam" id="PF00082"/>
    </source>
</evidence>
<dbReference type="Pfam" id="PF00082">
    <property type="entry name" value="Peptidase_S8"/>
    <property type="match status" value="2"/>
</dbReference>
<feature type="compositionally biased region" description="Basic and acidic residues" evidence="7">
    <location>
        <begin position="35"/>
        <end position="57"/>
    </location>
</feature>
<reference evidence="10" key="1">
    <citation type="submission" date="2021-02" db="EMBL/GenBank/DDBJ databases">
        <authorList>
            <person name="Nowell W R."/>
        </authorList>
    </citation>
    <scope>NUCLEOTIDE SEQUENCE</scope>
</reference>
<dbReference type="GO" id="GO:0005802">
    <property type="term" value="C:trans-Golgi network"/>
    <property type="evidence" value="ECO:0007669"/>
    <property type="project" value="TreeGrafter"/>
</dbReference>
<dbReference type="PROSITE" id="PS51892">
    <property type="entry name" value="SUBTILASE"/>
    <property type="match status" value="1"/>
</dbReference>
<dbReference type="InterPro" id="IPR034182">
    <property type="entry name" value="Kexin/furin"/>
</dbReference>
<keyword evidence="4 6" id="KW-0720">Serine protease</keyword>
<evidence type="ECO:0000256" key="4">
    <source>
        <dbReference type="ARBA" id="ARBA00022825"/>
    </source>
</evidence>
<evidence type="ECO:0000313" key="9">
    <source>
        <dbReference type="EMBL" id="CAF0869311.1"/>
    </source>
</evidence>
<dbReference type="InterPro" id="IPR023827">
    <property type="entry name" value="Peptidase_S8_Asp-AS"/>
</dbReference>
<dbReference type="EMBL" id="CAJNOE010000077">
    <property type="protein sequence ID" value="CAF0869311.1"/>
    <property type="molecule type" value="Genomic_DNA"/>
</dbReference>
<dbReference type="PANTHER" id="PTHR42884:SF14">
    <property type="entry name" value="NEUROENDOCRINE CONVERTASE 1"/>
    <property type="match status" value="1"/>
</dbReference>
<dbReference type="InterPro" id="IPR036852">
    <property type="entry name" value="Peptidase_S8/S53_dom_sf"/>
</dbReference>
<evidence type="ECO:0000313" key="11">
    <source>
        <dbReference type="Proteomes" id="UP000663868"/>
    </source>
</evidence>
<dbReference type="InterPro" id="IPR023828">
    <property type="entry name" value="Peptidase_S8_Ser-AS"/>
</dbReference>
<name>A0A818RFP2_9BILA</name>
<feature type="domain" description="Peptidase S8/S53" evidence="8">
    <location>
        <begin position="60"/>
        <end position="204"/>
    </location>
</feature>
<dbReference type="InterPro" id="IPR000209">
    <property type="entry name" value="Peptidase_S8/S53_dom"/>
</dbReference>
<evidence type="ECO:0000256" key="5">
    <source>
        <dbReference type="PROSITE-ProRule" id="PRU01240"/>
    </source>
</evidence>
<dbReference type="PRINTS" id="PR00723">
    <property type="entry name" value="SUBTILISIN"/>
</dbReference>
<feature type="domain" description="Peptidase S8/S53" evidence="8">
    <location>
        <begin position="5"/>
        <end position="53"/>
    </location>
</feature>
<gene>
    <name evidence="9" type="ORF">IZO911_LOCUS10567</name>
    <name evidence="10" type="ORF">KXQ929_LOCUS8034</name>
</gene>
<feature type="region of interest" description="Disordered" evidence="7">
    <location>
        <begin position="20"/>
        <end position="66"/>
    </location>
</feature>
<dbReference type="GO" id="GO:0016486">
    <property type="term" value="P:peptide hormone processing"/>
    <property type="evidence" value="ECO:0007669"/>
    <property type="project" value="TreeGrafter"/>
</dbReference>
<dbReference type="PROSITE" id="PS00138">
    <property type="entry name" value="SUBTILASE_SER"/>
    <property type="match status" value="1"/>
</dbReference>
<dbReference type="GO" id="GO:0000139">
    <property type="term" value="C:Golgi membrane"/>
    <property type="evidence" value="ECO:0007669"/>
    <property type="project" value="TreeGrafter"/>
</dbReference>
<dbReference type="PROSITE" id="PS00136">
    <property type="entry name" value="SUBTILASE_ASP"/>
    <property type="match status" value="1"/>
</dbReference>
<dbReference type="Proteomes" id="UP000663868">
    <property type="component" value="Unassembled WGS sequence"/>
</dbReference>
<evidence type="ECO:0000256" key="2">
    <source>
        <dbReference type="ARBA" id="ARBA00022670"/>
    </source>
</evidence>
<keyword evidence="3 6" id="KW-0378">Hydrolase</keyword>